<evidence type="ECO:0000259" key="1">
    <source>
        <dbReference type="PROSITE" id="PS51360"/>
    </source>
</evidence>
<name>A0A396ITN6_MEDTR</name>
<dbReference type="EMBL" id="PSQE01000003">
    <property type="protein sequence ID" value="RHN68061.1"/>
    <property type="molecule type" value="Genomic_DNA"/>
</dbReference>
<comment type="caution">
    <text evidence="2">The sequence shown here is derived from an EMBL/GenBank/DDBJ whole genome shotgun (WGS) entry which is preliminary data.</text>
</comment>
<dbReference type="PANTHER" id="PTHR46851:SF23">
    <property type="entry name" value="SWIB_MDM2 DOMAIN-CONTAINING PROTEIN"/>
    <property type="match status" value="1"/>
</dbReference>
<dbReference type="PANTHER" id="PTHR46851">
    <property type="entry name" value="OS01G0884500 PROTEIN"/>
    <property type="match status" value="1"/>
</dbReference>
<proteinExistence type="predicted"/>
<reference evidence="2" key="1">
    <citation type="journal article" date="2018" name="Nat. Plants">
        <title>Whole-genome landscape of Medicago truncatula symbiotic genes.</title>
        <authorList>
            <person name="Pecrix Y."/>
            <person name="Gamas P."/>
            <person name="Carrere S."/>
        </authorList>
    </citation>
    <scope>NUCLEOTIDE SEQUENCE</scope>
    <source>
        <tissue evidence="2">Leaves</tissue>
    </source>
</reference>
<evidence type="ECO:0000313" key="2">
    <source>
        <dbReference type="EMBL" id="RHN68061.1"/>
    </source>
</evidence>
<organism evidence="2">
    <name type="scientific">Medicago truncatula</name>
    <name type="common">Barrel medic</name>
    <name type="synonym">Medicago tribuloides</name>
    <dbReference type="NCBI Taxonomy" id="3880"/>
    <lineage>
        <taxon>Eukaryota</taxon>
        <taxon>Viridiplantae</taxon>
        <taxon>Streptophyta</taxon>
        <taxon>Embryophyta</taxon>
        <taxon>Tracheophyta</taxon>
        <taxon>Spermatophyta</taxon>
        <taxon>Magnoliopsida</taxon>
        <taxon>eudicotyledons</taxon>
        <taxon>Gunneridae</taxon>
        <taxon>Pentapetalae</taxon>
        <taxon>rosids</taxon>
        <taxon>fabids</taxon>
        <taxon>Fabales</taxon>
        <taxon>Fabaceae</taxon>
        <taxon>Papilionoideae</taxon>
        <taxon>50 kb inversion clade</taxon>
        <taxon>NPAAA clade</taxon>
        <taxon>Hologalegina</taxon>
        <taxon>IRL clade</taxon>
        <taxon>Trifolieae</taxon>
        <taxon>Medicago</taxon>
    </lineage>
</organism>
<dbReference type="Gramene" id="rna16351">
    <property type="protein sequence ID" value="RHN68061.1"/>
    <property type="gene ID" value="gene16351"/>
</dbReference>
<dbReference type="Pfam" id="PF03126">
    <property type="entry name" value="Plus-3"/>
    <property type="match status" value="1"/>
</dbReference>
<dbReference type="Proteomes" id="UP000265566">
    <property type="component" value="Chromosome 3"/>
</dbReference>
<feature type="domain" description="Plus3" evidence="1">
    <location>
        <begin position="43"/>
        <end position="169"/>
    </location>
</feature>
<dbReference type="PROSITE" id="PS51360">
    <property type="entry name" value="PLUS3"/>
    <property type="match status" value="1"/>
</dbReference>
<dbReference type="Gene3D" id="3.90.70.200">
    <property type="entry name" value="Plus-3 domain"/>
    <property type="match status" value="1"/>
</dbReference>
<accession>A0A396ITN6</accession>
<protein>
    <submittedName>
        <fullName evidence="2">Putative Plus-3 domain-containing protein</fullName>
    </submittedName>
</protein>
<dbReference type="SUPFAM" id="SSF159042">
    <property type="entry name" value="Plus3-like"/>
    <property type="match status" value="1"/>
</dbReference>
<dbReference type="InterPro" id="IPR004343">
    <property type="entry name" value="Plus-3_dom"/>
</dbReference>
<dbReference type="GO" id="GO:0003677">
    <property type="term" value="F:DNA binding"/>
    <property type="evidence" value="ECO:0007669"/>
    <property type="project" value="InterPro"/>
</dbReference>
<sequence length="177" mass="20063">MICGSEEMDDNKAFKFPKQRNLNSATKSCQSAVSEKLPSGYAAIISSNLKLVYLKRTLIEELRKQPETFDDKVLGCFVRTKTDPNDYLQKNSHLLVQVIGINRSNKTNQEILLQLSNVPKDVPISKISDDDFSEEECQDLYQRMANGLLKKPTIVSLMCVSDLVFSMCHKKKLCLII</sequence>
<dbReference type="AlphaFoldDB" id="A0A396ITN6"/>
<dbReference type="SMART" id="SM00719">
    <property type="entry name" value="Plus3"/>
    <property type="match status" value="1"/>
</dbReference>
<dbReference type="InterPro" id="IPR036128">
    <property type="entry name" value="Plus3-like_sf"/>
</dbReference>
<gene>
    <name evidence="2" type="ORF">MtrunA17_Chr3g0109661</name>
</gene>
<dbReference type="InterPro" id="IPR045894">
    <property type="entry name" value="At5g08430-like"/>
</dbReference>